<comment type="caution">
    <text evidence="2">The sequence shown here is derived from an EMBL/GenBank/DDBJ whole genome shotgun (WGS) entry which is preliminary data.</text>
</comment>
<dbReference type="AlphaFoldDB" id="A0AAD3SV73"/>
<proteinExistence type="predicted"/>
<evidence type="ECO:0000256" key="1">
    <source>
        <dbReference type="SAM" id="MobiDB-lite"/>
    </source>
</evidence>
<dbReference type="EMBL" id="BSYO01000018">
    <property type="protein sequence ID" value="GMH17692.1"/>
    <property type="molecule type" value="Genomic_DNA"/>
</dbReference>
<keyword evidence="3" id="KW-1185">Reference proteome</keyword>
<name>A0AAD3SV73_NEPGR</name>
<accession>A0AAD3SV73</accession>
<feature type="region of interest" description="Disordered" evidence="1">
    <location>
        <begin position="65"/>
        <end position="93"/>
    </location>
</feature>
<protein>
    <submittedName>
        <fullName evidence="2">Uncharacterized protein</fullName>
    </submittedName>
</protein>
<evidence type="ECO:0000313" key="3">
    <source>
        <dbReference type="Proteomes" id="UP001279734"/>
    </source>
</evidence>
<sequence length="195" mass="20837">MNKRSIFQGNLGPIESFQPMQPHAASTEVSFKAYEGSETPPLLEGIGAVVGQHVLFGHRDAPADKNKAVSAKDSVKKRFESQTSERTVEGVRGRGHTEGAEAAVGSVVGGDTGQGGALQALAGDVRHGGRGSQGLRRCGEAAPWLEGSYHFEIPPVLPSPLLPPEAKRRVVGSRKWRRAGQWEEMCGGKFRVSID</sequence>
<gene>
    <name evidence="2" type="ORF">Nepgr_019533</name>
</gene>
<dbReference type="Proteomes" id="UP001279734">
    <property type="component" value="Unassembled WGS sequence"/>
</dbReference>
<organism evidence="2 3">
    <name type="scientific">Nepenthes gracilis</name>
    <name type="common">Slender pitcher plant</name>
    <dbReference type="NCBI Taxonomy" id="150966"/>
    <lineage>
        <taxon>Eukaryota</taxon>
        <taxon>Viridiplantae</taxon>
        <taxon>Streptophyta</taxon>
        <taxon>Embryophyta</taxon>
        <taxon>Tracheophyta</taxon>
        <taxon>Spermatophyta</taxon>
        <taxon>Magnoliopsida</taxon>
        <taxon>eudicotyledons</taxon>
        <taxon>Gunneridae</taxon>
        <taxon>Pentapetalae</taxon>
        <taxon>Caryophyllales</taxon>
        <taxon>Nepenthaceae</taxon>
        <taxon>Nepenthes</taxon>
    </lineage>
</organism>
<feature type="region of interest" description="Disordered" evidence="1">
    <location>
        <begin position="1"/>
        <end position="23"/>
    </location>
</feature>
<reference evidence="2" key="1">
    <citation type="submission" date="2023-05" db="EMBL/GenBank/DDBJ databases">
        <title>Nepenthes gracilis genome sequencing.</title>
        <authorList>
            <person name="Fukushima K."/>
        </authorList>
    </citation>
    <scope>NUCLEOTIDE SEQUENCE</scope>
    <source>
        <strain evidence="2">SING2019-196</strain>
    </source>
</reference>
<evidence type="ECO:0000313" key="2">
    <source>
        <dbReference type="EMBL" id="GMH17692.1"/>
    </source>
</evidence>